<reference evidence="3" key="1">
    <citation type="journal article" date="2019" name="Int. J. Syst. Evol. Microbiol.">
        <title>The Global Catalogue of Microorganisms (GCM) 10K type strain sequencing project: providing services to taxonomists for standard genome sequencing and annotation.</title>
        <authorList>
            <consortium name="The Broad Institute Genomics Platform"/>
            <consortium name="The Broad Institute Genome Sequencing Center for Infectious Disease"/>
            <person name="Wu L."/>
            <person name="Ma J."/>
        </authorList>
    </citation>
    <scope>NUCLEOTIDE SEQUENCE [LARGE SCALE GENOMIC DNA]</scope>
    <source>
        <strain evidence="3">NBRC 3266</strain>
    </source>
</reference>
<keyword evidence="1" id="KW-1133">Transmembrane helix</keyword>
<keyword evidence="1" id="KW-0472">Membrane</keyword>
<evidence type="ECO:0000256" key="1">
    <source>
        <dbReference type="SAM" id="Phobius"/>
    </source>
</evidence>
<keyword evidence="3" id="KW-1185">Reference proteome</keyword>
<gene>
    <name evidence="2" type="ORF">GCM10007870_24540</name>
</gene>
<protein>
    <submittedName>
        <fullName evidence="2">Uncharacterized protein</fullName>
    </submittedName>
</protein>
<dbReference type="EMBL" id="BSNV01000035">
    <property type="protein sequence ID" value="GLQ66869.1"/>
    <property type="molecule type" value="Genomic_DNA"/>
</dbReference>
<keyword evidence="1" id="KW-0812">Transmembrane</keyword>
<comment type="caution">
    <text evidence="2">The sequence shown here is derived from an EMBL/GenBank/DDBJ whole genome shotgun (WGS) entry which is preliminary data.</text>
</comment>
<dbReference type="Proteomes" id="UP001156629">
    <property type="component" value="Unassembled WGS sequence"/>
</dbReference>
<accession>A0ABQ5WW85</accession>
<evidence type="ECO:0000313" key="2">
    <source>
        <dbReference type="EMBL" id="GLQ66869.1"/>
    </source>
</evidence>
<organism evidence="2 3">
    <name type="scientific">Gluconobacter kondonii</name>
    <dbReference type="NCBI Taxonomy" id="941463"/>
    <lineage>
        <taxon>Bacteria</taxon>
        <taxon>Pseudomonadati</taxon>
        <taxon>Pseudomonadota</taxon>
        <taxon>Alphaproteobacteria</taxon>
        <taxon>Acetobacterales</taxon>
        <taxon>Acetobacteraceae</taxon>
        <taxon>Gluconobacter</taxon>
    </lineage>
</organism>
<proteinExistence type="predicted"/>
<name>A0ABQ5WW85_9PROT</name>
<evidence type="ECO:0000313" key="3">
    <source>
        <dbReference type="Proteomes" id="UP001156629"/>
    </source>
</evidence>
<feature type="transmembrane region" description="Helical" evidence="1">
    <location>
        <begin position="44"/>
        <end position="62"/>
    </location>
</feature>
<sequence length="66" mass="6867">MSYNKSFLSNSRLNEELIPRLRAPVRTLEACQIGAGDSTLRSTVAVVVGGSITAGIAIGVAINGHI</sequence>